<reference evidence="3" key="1">
    <citation type="journal article" date="2019" name="Int. J. Syst. Evol. Microbiol.">
        <title>The Global Catalogue of Microorganisms (GCM) 10K type strain sequencing project: providing services to taxonomists for standard genome sequencing and annotation.</title>
        <authorList>
            <consortium name="The Broad Institute Genomics Platform"/>
            <consortium name="The Broad Institute Genome Sequencing Center for Infectious Disease"/>
            <person name="Wu L."/>
            <person name="Ma J."/>
        </authorList>
    </citation>
    <scope>NUCLEOTIDE SEQUENCE [LARGE SCALE GENOMIC DNA]</scope>
    <source>
        <strain evidence="3">JCM 13378</strain>
    </source>
</reference>
<dbReference type="RefSeq" id="WP_343846791.1">
    <property type="nucleotide sequence ID" value="NZ_BAAAEI010000023.1"/>
</dbReference>
<comment type="caution">
    <text evidence="2">The sequence shown here is derived from an EMBL/GenBank/DDBJ whole genome shotgun (WGS) entry which is preliminary data.</text>
</comment>
<keyword evidence="1" id="KW-0812">Transmembrane</keyword>
<name>A0ABP3HF83_9ALTE</name>
<feature type="transmembrane region" description="Helical" evidence="1">
    <location>
        <begin position="23"/>
        <end position="42"/>
    </location>
</feature>
<gene>
    <name evidence="2" type="ORF">GCM10009092_35790</name>
</gene>
<evidence type="ECO:0000313" key="3">
    <source>
        <dbReference type="Proteomes" id="UP001501757"/>
    </source>
</evidence>
<proteinExistence type="predicted"/>
<keyword evidence="3" id="KW-1185">Reference proteome</keyword>
<keyword evidence="1" id="KW-1133">Transmembrane helix</keyword>
<dbReference type="Proteomes" id="UP001501757">
    <property type="component" value="Unassembled WGS sequence"/>
</dbReference>
<sequence>MTELHPIFFMGNNHVLPDILRNAYMLITPVVTVIVVTLVYSLGFKRFFKRPAALRKPG</sequence>
<evidence type="ECO:0000256" key="1">
    <source>
        <dbReference type="SAM" id="Phobius"/>
    </source>
</evidence>
<protein>
    <submittedName>
        <fullName evidence="2">Uncharacterized protein</fullName>
    </submittedName>
</protein>
<organism evidence="2 3">
    <name type="scientific">Bowmanella denitrificans</name>
    <dbReference type="NCBI Taxonomy" id="366582"/>
    <lineage>
        <taxon>Bacteria</taxon>
        <taxon>Pseudomonadati</taxon>
        <taxon>Pseudomonadota</taxon>
        <taxon>Gammaproteobacteria</taxon>
        <taxon>Alteromonadales</taxon>
        <taxon>Alteromonadaceae</taxon>
        <taxon>Bowmanella</taxon>
    </lineage>
</organism>
<accession>A0ABP3HF83</accession>
<dbReference type="EMBL" id="BAAAEI010000023">
    <property type="protein sequence ID" value="GAA0368364.1"/>
    <property type="molecule type" value="Genomic_DNA"/>
</dbReference>
<evidence type="ECO:0000313" key="2">
    <source>
        <dbReference type="EMBL" id="GAA0368364.1"/>
    </source>
</evidence>
<keyword evidence="1" id="KW-0472">Membrane</keyword>